<dbReference type="InterPro" id="IPR045063">
    <property type="entry name" value="Dynamin_N"/>
</dbReference>
<feature type="region of interest" description="Disordered" evidence="9">
    <location>
        <begin position="697"/>
        <end position="793"/>
    </location>
</feature>
<keyword evidence="3" id="KW-0816">Tricarboxylic acid cycle</keyword>
<dbReference type="PANTHER" id="PTHR11566">
    <property type="entry name" value="DYNAMIN"/>
    <property type="match status" value="1"/>
</dbReference>
<dbReference type="InterPro" id="IPR022812">
    <property type="entry name" value="Dynamin"/>
</dbReference>
<dbReference type="Pfam" id="PF02212">
    <property type="entry name" value="GED"/>
    <property type="match status" value="1"/>
</dbReference>
<feature type="domain" description="Dynamin-type G" evidence="11">
    <location>
        <begin position="40"/>
        <end position="316"/>
    </location>
</feature>
<organism evidence="12 13">
    <name type="scientific">Perkinsus olseni</name>
    <name type="common">Perkinsus atlanticus</name>
    <dbReference type="NCBI Taxonomy" id="32597"/>
    <lineage>
        <taxon>Eukaryota</taxon>
        <taxon>Sar</taxon>
        <taxon>Alveolata</taxon>
        <taxon>Perkinsozoa</taxon>
        <taxon>Perkinsea</taxon>
        <taxon>Perkinsida</taxon>
        <taxon>Perkinsidae</taxon>
        <taxon>Perkinsus</taxon>
    </lineage>
</organism>
<proteinExistence type="predicted"/>
<dbReference type="GO" id="GO:0003924">
    <property type="term" value="F:GTPase activity"/>
    <property type="evidence" value="ECO:0007669"/>
    <property type="project" value="InterPro"/>
</dbReference>
<dbReference type="GO" id="GO:0005525">
    <property type="term" value="F:GTP binding"/>
    <property type="evidence" value="ECO:0007669"/>
    <property type="project" value="InterPro"/>
</dbReference>
<evidence type="ECO:0000313" key="13">
    <source>
        <dbReference type="Proteomes" id="UP000570595"/>
    </source>
</evidence>
<dbReference type="FunFam" id="3.40.50.300:FF:001311">
    <property type="entry name" value="Dynamin-like protein-related"/>
    <property type="match status" value="1"/>
</dbReference>
<evidence type="ECO:0008006" key="14">
    <source>
        <dbReference type="Google" id="ProtNLM"/>
    </source>
</evidence>
<evidence type="ECO:0000259" key="11">
    <source>
        <dbReference type="PROSITE" id="PS51718"/>
    </source>
</evidence>
<dbReference type="Pfam" id="PF06039">
    <property type="entry name" value="Mqo"/>
    <property type="match status" value="1"/>
</dbReference>
<name>A0A7J6M985_PEROL</name>
<dbReference type="InterPro" id="IPR036188">
    <property type="entry name" value="FAD/NAD-bd_sf"/>
</dbReference>
<dbReference type="Gene3D" id="1.20.120.1240">
    <property type="entry name" value="Dynamin, middle domain"/>
    <property type="match status" value="1"/>
</dbReference>
<comment type="cofactor">
    <cofactor evidence="1">
        <name>FAD</name>
        <dbReference type="ChEBI" id="CHEBI:57692"/>
    </cofactor>
</comment>
<dbReference type="EMBL" id="JABAHT010000043">
    <property type="protein sequence ID" value="KAF4668079.1"/>
    <property type="molecule type" value="Genomic_DNA"/>
</dbReference>
<keyword evidence="5" id="KW-0547">Nucleotide-binding</keyword>
<dbReference type="InterPro" id="IPR030381">
    <property type="entry name" value="G_DYNAMIN_dom"/>
</dbReference>
<dbReference type="Gene3D" id="3.30.9.10">
    <property type="entry name" value="D-Amino Acid Oxidase, subunit A, domain 2"/>
    <property type="match status" value="1"/>
</dbReference>
<keyword evidence="4" id="KW-0285">Flavoprotein</keyword>
<dbReference type="Gene3D" id="3.40.50.300">
    <property type="entry name" value="P-loop containing nucleotide triphosphate hydrolases"/>
    <property type="match status" value="1"/>
</dbReference>
<evidence type="ECO:0000256" key="3">
    <source>
        <dbReference type="ARBA" id="ARBA00022532"/>
    </source>
</evidence>
<dbReference type="Pfam" id="PF00350">
    <property type="entry name" value="Dynamin_N"/>
    <property type="match status" value="1"/>
</dbReference>
<feature type="compositionally biased region" description="Low complexity" evidence="9">
    <location>
        <begin position="553"/>
        <end position="563"/>
    </location>
</feature>
<evidence type="ECO:0000256" key="6">
    <source>
        <dbReference type="ARBA" id="ARBA00022827"/>
    </source>
</evidence>
<comment type="caution">
    <text evidence="12">The sequence shown here is derived from an EMBL/GenBank/DDBJ whole genome shotgun (WGS) entry which is preliminary data.</text>
</comment>
<dbReference type="GO" id="GO:0008924">
    <property type="term" value="F:L-malate dehydrogenase (quinone) activity"/>
    <property type="evidence" value="ECO:0007669"/>
    <property type="project" value="InterPro"/>
</dbReference>
<dbReference type="GO" id="GO:0016020">
    <property type="term" value="C:membrane"/>
    <property type="evidence" value="ECO:0007669"/>
    <property type="project" value="TreeGrafter"/>
</dbReference>
<dbReference type="OrthoDB" id="5061070at2759"/>
<dbReference type="GO" id="GO:0008017">
    <property type="term" value="F:microtubule binding"/>
    <property type="evidence" value="ECO:0007669"/>
    <property type="project" value="TreeGrafter"/>
</dbReference>
<protein>
    <recommendedName>
        <fullName evidence="14">Dynamin-1-like protein</fullName>
    </recommendedName>
</protein>
<dbReference type="GO" id="GO:0005737">
    <property type="term" value="C:cytoplasm"/>
    <property type="evidence" value="ECO:0007669"/>
    <property type="project" value="TreeGrafter"/>
</dbReference>
<evidence type="ECO:0000256" key="1">
    <source>
        <dbReference type="ARBA" id="ARBA00001974"/>
    </source>
</evidence>
<dbReference type="InterPro" id="IPR011989">
    <property type="entry name" value="ARM-like"/>
</dbReference>
<feature type="compositionally biased region" description="Pro residues" evidence="9">
    <location>
        <begin position="729"/>
        <end position="756"/>
    </location>
</feature>
<feature type="compositionally biased region" description="Basic residues" evidence="9">
    <location>
        <begin position="705"/>
        <end position="714"/>
    </location>
</feature>
<feature type="region of interest" description="Disordered" evidence="9">
    <location>
        <begin position="531"/>
        <end position="563"/>
    </location>
</feature>
<keyword evidence="8" id="KW-0342">GTP-binding</keyword>
<dbReference type="Pfam" id="PF01031">
    <property type="entry name" value="Dynamin_M"/>
    <property type="match status" value="1"/>
</dbReference>
<dbReference type="SMART" id="SM00302">
    <property type="entry name" value="GED"/>
    <property type="match status" value="1"/>
</dbReference>
<evidence type="ECO:0000313" key="12">
    <source>
        <dbReference type="EMBL" id="KAF4668079.1"/>
    </source>
</evidence>
<dbReference type="PROSITE" id="PS51718">
    <property type="entry name" value="G_DYNAMIN_2"/>
    <property type="match status" value="1"/>
</dbReference>
<sequence>MTAAAESTATTEPTAHGLYDNLRRLINVVDELRDVGLQKIINLPRIVVVGTQSSGKSSVLESIVGLDFLPRGDGVVTRRPLELRLVHLSESDHKPDDAWAVFPDRPEKKFTDFDEVRKEIERLTDVAAGANKGIVDDPIVMTIYATAAPDLTLIDLPGITRVPVKGSDQKEDIEKVTKDMTYRYIRDPRTIILAVLAANQDLSTSDALQMARQVDPSGFRTIGVITKIDIMDRGTDAIKMLTGEDIPLRLGYVGVKNRSQADIRANMRVKEALQQEKEWFESHPKYNKLPPGLTGTGCLVQKLTRVLFRHIRNFLPEIKKEISDRKTKVQDRLEQIGSGVPVDEKEQVQLMWTMITDYCDMFKNTIRGRNDRKLQHYLAASAESGEQLASGGSQIRSVFNDFLADYEDEPCTRDLTDEDIERAIRVHEGDALPGFPSPDIFEFLILPYLRQIQGPTMECLNTVAATLEVLSQKMARTVFKRFPKLADQVLELTSQILYREKEHTRAILEDLVAYDTGYLFTNDVDYLESHGSMQPMYQPSPGLPNGPDGNVNSPPGGAAASGVAGQAVASQQVPSRGMPGQRPNHRRGYAGPYVTEIRRRLDAYFSLIIRNVRDSVPRAVGYFLVRQVQDKLQFELYTNVNRAEKLPELLGEPPHIMEERKQLTTQLRILENAHNVLQRDPTITALQLETMDMMGDESISPAAPRKPRSPKHSKQQQQQQQYPGYKPAGVPPPSSQAGVPPPSNGSSVPPPAPPPGGSLFGNSTSKAHTGNTGHVWSSTSGGATQNLPEIPSIPGSFRTATECRGDGSVMRVPSCCEAMQRSGGRLLEERPMRAALAGLCCHHPIVMQIEVEGDHAGDDQLTREEQQFWLGLLILESAASSIGRGAMTFDTQDRPLFNMEEVSTSGRYSSSRATVALSSSTGLSMDWPEFHNGVAFGLAVRPPRGRRPDREWFVRNMRWKRASDDSCFRRAGLLMGLGLHGYMTPDVFRPDDWLVEIGMGNCASICAVLLGVGASNIGSRDLKACRLCYLHTPALSGQVDQSAGSSTQTLVQCCGVVALGLLHYKSAHVTLATTVLKNLRDLGSITGGSDECGVGLRPAYGVSLGVAFALAYADKPLPRNLEDALMACTKNIDSSVPASIALGLLYYGRGDSRVLEVLQLPRTRHQLCRRRPNCWFAVAVAHTMVQGELPDLPSFVGGCREKYRATAGESSPFVEAEAALYMEAGCMLGLALSNMGSDDLGVQDRILAALERMLRMESWQEGMPSVTSFGAITSHPPDDCGPDSKTLLTCRLSVLLSAATVMAGSGCPRVSAFIDRVRQKVFESTHTPAAEFESVYGIHQALHLATGLLHLGWGRCKLKNNTLGRAAMLLALWPGYRHDVSDMKCDVAIIGGGISGCSLAWVLARFTDINSVVVLERHNNVGRVCSHAKNNSQTLHRGDVETNYSIHKARRANAQAELLRRFTSTVLEEPERDSCVFRMSKLCLGVGEEEQELLRQRYESFREEFPSMRFTEKKEEIFRLEPAVVLEDLDGSSFRSEPLAAIAIEDEYAAVNYGELTHSFVRHSRRHASETGKKVEFITSTKVESLAPYDDGDVMLRCSMNDVEVRARFCVVSAGGYSLLLAHSLGLAKHLSLLPIAGSFFFAGSSGAYRRLLNGKVYAVQDPALPFAAPHADPDVAKLGHPTRFGPTAAFHPMMERYLFESLPDALRTMQLTDPATIAALADILAERPHLIGYALAQMTYEAPLLGEHQYAINEAGRLVPAIARGRVRLSPAWGFGGVRPQLLDTWKKTLLMGAGKIVEPEVPNMIFNITPSPGATVCLASALSDALRICDHLGAEFDYEEVMRLLAVNLRDPCVAELVLS</sequence>
<evidence type="ECO:0000256" key="4">
    <source>
        <dbReference type="ARBA" id="ARBA00022630"/>
    </source>
</evidence>
<dbReference type="InterPro" id="IPR000375">
    <property type="entry name" value="Dynamin_stalk"/>
</dbReference>
<dbReference type="PROSITE" id="PS51388">
    <property type="entry name" value="GED"/>
    <property type="match status" value="1"/>
</dbReference>
<dbReference type="UniPathway" id="UPA00223"/>
<dbReference type="InterPro" id="IPR001401">
    <property type="entry name" value="Dynamin_GTPase"/>
</dbReference>
<dbReference type="CDD" id="cd08771">
    <property type="entry name" value="DLP_1"/>
    <property type="match status" value="1"/>
</dbReference>
<evidence type="ECO:0000256" key="7">
    <source>
        <dbReference type="ARBA" id="ARBA00023002"/>
    </source>
</evidence>
<evidence type="ECO:0000256" key="9">
    <source>
        <dbReference type="SAM" id="MobiDB-lite"/>
    </source>
</evidence>
<dbReference type="PRINTS" id="PR00195">
    <property type="entry name" value="DYNAMIN"/>
</dbReference>
<dbReference type="InterPro" id="IPR003130">
    <property type="entry name" value="GED"/>
</dbReference>
<keyword evidence="7" id="KW-0560">Oxidoreductase</keyword>
<evidence type="ECO:0000259" key="10">
    <source>
        <dbReference type="PROSITE" id="PS51388"/>
    </source>
</evidence>
<feature type="compositionally biased region" description="Polar residues" evidence="9">
    <location>
        <begin position="760"/>
        <end position="787"/>
    </location>
</feature>
<dbReference type="Gene3D" id="1.25.10.10">
    <property type="entry name" value="Leucine-rich Repeat Variant"/>
    <property type="match status" value="1"/>
</dbReference>
<dbReference type="InterPro" id="IPR020850">
    <property type="entry name" value="GED_dom"/>
</dbReference>
<dbReference type="Proteomes" id="UP000570595">
    <property type="component" value="Unassembled WGS sequence"/>
</dbReference>
<dbReference type="InterPro" id="IPR006231">
    <property type="entry name" value="MQO"/>
</dbReference>
<gene>
    <name evidence="12" type="ORF">FOZ61_007211</name>
</gene>
<dbReference type="Gene3D" id="3.50.50.60">
    <property type="entry name" value="FAD/NAD(P)-binding domain"/>
    <property type="match status" value="1"/>
</dbReference>
<keyword evidence="6" id="KW-0274">FAD</keyword>
<dbReference type="SUPFAM" id="SSF51905">
    <property type="entry name" value="FAD/NAD(P)-binding domain"/>
    <property type="match status" value="1"/>
</dbReference>
<evidence type="ECO:0000256" key="2">
    <source>
        <dbReference type="ARBA" id="ARBA00005163"/>
    </source>
</evidence>
<reference evidence="12 13" key="1">
    <citation type="submission" date="2020-04" db="EMBL/GenBank/DDBJ databases">
        <title>Perkinsus olseni comparative genomics.</title>
        <authorList>
            <person name="Bogema D.R."/>
        </authorList>
    </citation>
    <scope>NUCLEOTIDE SEQUENCE [LARGE SCALE GENOMIC DNA]</scope>
    <source>
        <strain evidence="12">ATCC PRA-179</strain>
    </source>
</reference>
<evidence type="ECO:0000256" key="5">
    <source>
        <dbReference type="ARBA" id="ARBA00022741"/>
    </source>
</evidence>
<dbReference type="InterPro" id="IPR027417">
    <property type="entry name" value="P-loop_NTPase"/>
</dbReference>
<accession>A0A7J6M985</accession>
<dbReference type="GO" id="GO:0006099">
    <property type="term" value="P:tricarboxylic acid cycle"/>
    <property type="evidence" value="ECO:0007669"/>
    <property type="project" value="UniProtKB-UniPathway"/>
</dbReference>
<comment type="pathway">
    <text evidence="2">Carbohydrate metabolism; tricarboxylic acid cycle.</text>
</comment>
<evidence type="ECO:0000256" key="8">
    <source>
        <dbReference type="ARBA" id="ARBA00023134"/>
    </source>
</evidence>
<feature type="domain" description="GED" evidence="10">
    <location>
        <begin position="594"/>
        <end position="685"/>
    </location>
</feature>
<dbReference type="SUPFAM" id="SSF52540">
    <property type="entry name" value="P-loop containing nucleoside triphosphate hydrolases"/>
    <property type="match status" value="1"/>
</dbReference>
<dbReference type="GO" id="GO:0005874">
    <property type="term" value="C:microtubule"/>
    <property type="evidence" value="ECO:0007669"/>
    <property type="project" value="TreeGrafter"/>
</dbReference>
<dbReference type="SMART" id="SM00053">
    <property type="entry name" value="DYNc"/>
    <property type="match status" value="1"/>
</dbReference>
<dbReference type="PANTHER" id="PTHR11566:SF233">
    <property type="entry name" value="CHROMOSOME UNDETERMINED SCAFFOLD_59, WHOLE GENOME SHOTGUN SEQUENCE"/>
    <property type="match status" value="1"/>
</dbReference>